<evidence type="ECO:0000256" key="2">
    <source>
        <dbReference type="ARBA" id="ARBA00022723"/>
    </source>
</evidence>
<keyword evidence="3" id="KW-0560">Oxidoreductase</keyword>
<keyword evidence="5" id="KW-1133">Transmembrane helix</keyword>
<evidence type="ECO:0000313" key="6">
    <source>
        <dbReference type="EMBL" id="GEM08607.1"/>
    </source>
</evidence>
<keyword evidence="4" id="KW-0408">Iron</keyword>
<dbReference type="GO" id="GO:0016705">
    <property type="term" value="F:oxidoreductase activity, acting on paired donors, with incorporation or reduction of molecular oxygen"/>
    <property type="evidence" value="ECO:0007669"/>
    <property type="project" value="InterPro"/>
</dbReference>
<evidence type="ECO:0000256" key="3">
    <source>
        <dbReference type="ARBA" id="ARBA00023002"/>
    </source>
</evidence>
<dbReference type="Pfam" id="PF00067">
    <property type="entry name" value="p450"/>
    <property type="match status" value="1"/>
</dbReference>
<dbReference type="GO" id="GO:0004497">
    <property type="term" value="F:monooxygenase activity"/>
    <property type="evidence" value="ECO:0007669"/>
    <property type="project" value="InterPro"/>
</dbReference>
<dbReference type="Gene3D" id="1.10.630.10">
    <property type="entry name" value="Cytochrome P450"/>
    <property type="match status" value="1"/>
</dbReference>
<dbReference type="InterPro" id="IPR036396">
    <property type="entry name" value="Cyt_P450_sf"/>
</dbReference>
<reference evidence="6 7" key="1">
    <citation type="submission" date="2019-07" db="EMBL/GenBank/DDBJ databases">
        <title>Rhodotorula toruloides NBRC10032 genome sequencing.</title>
        <authorList>
            <person name="Shida Y."/>
            <person name="Takaku H."/>
            <person name="Ogasawara W."/>
            <person name="Mori K."/>
        </authorList>
    </citation>
    <scope>NUCLEOTIDE SEQUENCE [LARGE SCALE GENOMIC DNA]</scope>
    <source>
        <strain evidence="6 7">NBRC10032</strain>
    </source>
</reference>
<dbReference type="SUPFAM" id="SSF48264">
    <property type="entry name" value="Cytochrome P450"/>
    <property type="match status" value="1"/>
</dbReference>
<dbReference type="OrthoDB" id="1470350at2759"/>
<keyword evidence="5" id="KW-0812">Transmembrane</keyword>
<name>A0A511KE00_RHOTO</name>
<dbReference type="AlphaFoldDB" id="A0A511KE00"/>
<evidence type="ECO:0000256" key="4">
    <source>
        <dbReference type="ARBA" id="ARBA00023004"/>
    </source>
</evidence>
<dbReference type="PANTHER" id="PTHR24296">
    <property type="entry name" value="CYTOCHROME P450"/>
    <property type="match status" value="1"/>
</dbReference>
<proteinExistence type="inferred from homology"/>
<evidence type="ECO:0000313" key="7">
    <source>
        <dbReference type="Proteomes" id="UP000321518"/>
    </source>
</evidence>
<gene>
    <name evidence="6" type="ORF">Rt10032_c06g2624</name>
</gene>
<accession>A0A511KE00</accession>
<evidence type="ECO:0000256" key="5">
    <source>
        <dbReference type="SAM" id="Phobius"/>
    </source>
</evidence>
<protein>
    <submittedName>
        <fullName evidence="6">Cytochrome P450, family 4, subfamily A</fullName>
    </submittedName>
</protein>
<comment type="caution">
    <text evidence="6">The sequence shown here is derived from an EMBL/GenBank/DDBJ whole genome shotgun (WGS) entry which is preliminary data.</text>
</comment>
<keyword evidence="5" id="KW-0472">Membrane</keyword>
<dbReference type="GO" id="GO:0020037">
    <property type="term" value="F:heme binding"/>
    <property type="evidence" value="ECO:0007669"/>
    <property type="project" value="InterPro"/>
</dbReference>
<sequence>MHDDLTFVIEPYLYWTLSAVLVALLFTLVLHAVELDHPHALGTKARPDLSEPKDAIPLLGHTLLFLRNSHRLSEYGKAWSMWRKITSRAFTVNSYRNVVSVSIHHFTKLFIRILEAKATEGTASDLSPLLFALALDTFTSMSFSEDPASLPAAARGETNAFAQAFDDIPVLLARRISMPFFWLIERFDGTSRRIVDDMKIIHAYADQIIRQRAEKAQQLAEDGSLDMLGRYMAATKENGEPLTTAQLRDATINLLIAGRDTTAGTLAWTIFELCRNPVLVEGIRRDAAKLDDPTELPFDLLKEMNWTSGVFYEGARLYPTVPNNHWTARGEDQIPNGPSIEAGDLIVWSDWTIARDPAVWGPSAGAFDPTRWLNQDGTFRKDSRLHSFNGGFRRCLGKQLFLLPSSSPPFSAGAVERSPFCETLAHFEAVATLLALFSRFDVSYAPGYLESTPMVKTEWCEHESPRYRPALTLPMVRSIPYIA</sequence>
<dbReference type="Proteomes" id="UP000321518">
    <property type="component" value="Unassembled WGS sequence"/>
</dbReference>
<dbReference type="PRINTS" id="PR00385">
    <property type="entry name" value="P450"/>
</dbReference>
<dbReference type="InterPro" id="IPR001128">
    <property type="entry name" value="Cyt_P450"/>
</dbReference>
<evidence type="ECO:0000256" key="1">
    <source>
        <dbReference type="ARBA" id="ARBA00010617"/>
    </source>
</evidence>
<dbReference type="GO" id="GO:0005506">
    <property type="term" value="F:iron ion binding"/>
    <property type="evidence" value="ECO:0007669"/>
    <property type="project" value="InterPro"/>
</dbReference>
<feature type="transmembrane region" description="Helical" evidence="5">
    <location>
        <begin position="12"/>
        <end position="33"/>
    </location>
</feature>
<comment type="similarity">
    <text evidence="1">Belongs to the cytochrome P450 family.</text>
</comment>
<keyword evidence="2" id="KW-0479">Metal-binding</keyword>
<dbReference type="EMBL" id="BJWK01000006">
    <property type="protein sequence ID" value="GEM08607.1"/>
    <property type="molecule type" value="Genomic_DNA"/>
</dbReference>
<organism evidence="6 7">
    <name type="scientific">Rhodotorula toruloides</name>
    <name type="common">Yeast</name>
    <name type="synonym">Rhodosporidium toruloides</name>
    <dbReference type="NCBI Taxonomy" id="5286"/>
    <lineage>
        <taxon>Eukaryota</taxon>
        <taxon>Fungi</taxon>
        <taxon>Dikarya</taxon>
        <taxon>Basidiomycota</taxon>
        <taxon>Pucciniomycotina</taxon>
        <taxon>Microbotryomycetes</taxon>
        <taxon>Sporidiobolales</taxon>
        <taxon>Sporidiobolaceae</taxon>
        <taxon>Rhodotorula</taxon>
    </lineage>
</organism>